<dbReference type="InterPro" id="IPR048302">
    <property type="entry name" value="NucS_N"/>
</dbReference>
<keyword evidence="10" id="KW-1185">Reference proteome</keyword>
<dbReference type="GO" id="GO:0005737">
    <property type="term" value="C:cytoplasm"/>
    <property type="evidence" value="ECO:0007669"/>
    <property type="project" value="UniProtKB-SubCell"/>
</dbReference>
<evidence type="ECO:0000256" key="3">
    <source>
        <dbReference type="ARBA" id="ARBA00022759"/>
    </source>
</evidence>
<keyword evidence="5 6" id="KW-0238">DNA-binding</keyword>
<evidence type="ECO:0000313" key="10">
    <source>
        <dbReference type="Proteomes" id="UP000321306"/>
    </source>
</evidence>
<dbReference type="GO" id="GO:0003677">
    <property type="term" value="F:DNA binding"/>
    <property type="evidence" value="ECO:0007669"/>
    <property type="project" value="UniProtKB-KW"/>
</dbReference>
<keyword evidence="4 6" id="KW-0378">Hydrolase</keyword>
<evidence type="ECO:0000256" key="4">
    <source>
        <dbReference type="ARBA" id="ARBA00022801"/>
    </source>
</evidence>
<organism evidence="9 10">
    <name type="scientific">Deinococcus cellulosilyticus (strain DSM 18568 / NBRC 106333 / KACC 11606 / 5516J-15)</name>
    <dbReference type="NCBI Taxonomy" id="1223518"/>
    <lineage>
        <taxon>Bacteria</taxon>
        <taxon>Thermotogati</taxon>
        <taxon>Deinococcota</taxon>
        <taxon>Deinococci</taxon>
        <taxon>Deinococcales</taxon>
        <taxon>Deinococcaceae</taxon>
        <taxon>Deinococcus</taxon>
    </lineage>
</organism>
<dbReference type="CDD" id="cd22341">
    <property type="entry name" value="NucS-like"/>
    <property type="match status" value="1"/>
</dbReference>
<dbReference type="AlphaFoldDB" id="A0A511N3A9"/>
<dbReference type="PANTHER" id="PTHR38814">
    <property type="entry name" value="ENDONUCLEASE NUCS"/>
    <property type="match status" value="1"/>
</dbReference>
<dbReference type="InterPro" id="IPR011856">
    <property type="entry name" value="tRNA_endonuc-like_dom_sf"/>
</dbReference>
<evidence type="ECO:0000259" key="8">
    <source>
        <dbReference type="Pfam" id="PF21003"/>
    </source>
</evidence>
<dbReference type="NCBIfam" id="NF003270">
    <property type="entry name" value="PRK04247.1"/>
    <property type="match status" value="1"/>
</dbReference>
<name>A0A511N3A9_DEIC1</name>
<dbReference type="InterPro" id="IPR048301">
    <property type="entry name" value="NucS_C"/>
</dbReference>
<proteinExistence type="inferred from homology"/>
<feature type="domain" description="Endonuclease NucS C-terminal" evidence="7">
    <location>
        <begin position="129"/>
        <end position="234"/>
    </location>
</feature>
<dbReference type="EMBL" id="BJXB01000013">
    <property type="protein sequence ID" value="GEM47345.1"/>
    <property type="molecule type" value="Genomic_DNA"/>
</dbReference>
<dbReference type="HAMAP" id="MF_00722">
    <property type="entry name" value="NucS"/>
    <property type="match status" value="1"/>
</dbReference>
<evidence type="ECO:0000256" key="6">
    <source>
        <dbReference type="HAMAP-Rule" id="MF_00722"/>
    </source>
</evidence>
<comment type="subcellular location">
    <subcellularLocation>
        <location evidence="6">Cytoplasm</location>
    </subcellularLocation>
</comment>
<sequence length="250" mass="27473">MIAGLIHQPTCSDLLSFFVGHLHSGRLVQLVGECEISYAGRAASYAEAGNYLVIVKPDGSIQVQGAKGVKPVNWQPKTDHISASLEAGMVVLTAERNSPPEVVRVVCLDPHLVFAAEFSQEYGFVLSGSEAEMRKTLRKKPDCMEPGLCILEEELLTDAGGVDLFARDSEGRLVVIELKRARATHEAVFQLDRYVKLTREQTGQQVRGLLVAPSITFPALERLQALGLEFCEMTALPVLEEDMQLSLFDF</sequence>
<evidence type="ECO:0000259" key="7">
    <source>
        <dbReference type="Pfam" id="PF01939"/>
    </source>
</evidence>
<comment type="caution">
    <text evidence="9">The sequence shown here is derived from an EMBL/GenBank/DDBJ whole genome shotgun (WGS) entry which is preliminary data.</text>
</comment>
<dbReference type="InterPro" id="IPR002793">
    <property type="entry name" value="Endonuclease_NucS"/>
</dbReference>
<dbReference type="Pfam" id="PF21003">
    <property type="entry name" value="NucS_N"/>
    <property type="match status" value="1"/>
</dbReference>
<reference evidence="9 10" key="1">
    <citation type="submission" date="2019-07" db="EMBL/GenBank/DDBJ databases">
        <title>Whole genome shotgun sequence of Deinococcus cellulosilyticus NBRC 106333.</title>
        <authorList>
            <person name="Hosoyama A."/>
            <person name="Uohara A."/>
            <person name="Ohji S."/>
            <person name="Ichikawa N."/>
        </authorList>
    </citation>
    <scope>NUCLEOTIDE SEQUENCE [LARGE SCALE GENOMIC DNA]</scope>
    <source>
        <strain evidence="9 10">NBRC 106333</strain>
    </source>
</reference>
<evidence type="ECO:0000256" key="2">
    <source>
        <dbReference type="ARBA" id="ARBA00022722"/>
    </source>
</evidence>
<comment type="similarity">
    <text evidence="6">Belongs to the NucS endonuclease family.</text>
</comment>
<dbReference type="PANTHER" id="PTHR38814:SF1">
    <property type="entry name" value="ENDONUCLEASE NUCS"/>
    <property type="match status" value="1"/>
</dbReference>
<dbReference type="Gene3D" id="2.70.180.20">
    <property type="match status" value="1"/>
</dbReference>
<dbReference type="GO" id="GO:0000014">
    <property type="term" value="F:single-stranded DNA endodeoxyribonuclease activity"/>
    <property type="evidence" value="ECO:0007669"/>
    <property type="project" value="UniProtKB-UniRule"/>
</dbReference>
<dbReference type="Proteomes" id="UP000321306">
    <property type="component" value="Unassembled WGS sequence"/>
</dbReference>
<dbReference type="Pfam" id="PF01939">
    <property type="entry name" value="NucS_C"/>
    <property type="match status" value="1"/>
</dbReference>
<feature type="domain" description="Endonuclease NucS N-terminal PH-like" evidence="8">
    <location>
        <begin position="27"/>
        <end position="112"/>
    </location>
</feature>
<keyword evidence="1 6" id="KW-0963">Cytoplasm</keyword>
<comment type="function">
    <text evidence="6">Cleaves both 3' and 5' ssDNA extremities of branched DNA structures.</text>
</comment>
<protein>
    <recommendedName>
        <fullName evidence="6">Endonuclease NucS</fullName>
        <ecNumber evidence="6">3.1.-.-</ecNumber>
    </recommendedName>
</protein>
<dbReference type="Gene3D" id="3.40.1350.10">
    <property type="match status" value="1"/>
</dbReference>
<dbReference type="InterPro" id="IPR049173">
    <property type="entry name" value="NucS_N_sf"/>
</dbReference>
<evidence type="ECO:0000313" key="9">
    <source>
        <dbReference type="EMBL" id="GEM47345.1"/>
    </source>
</evidence>
<dbReference type="RefSeq" id="WP_146885522.1">
    <property type="nucleotide sequence ID" value="NZ_BJXB01000013.1"/>
</dbReference>
<dbReference type="OrthoDB" id="3344925at2"/>
<evidence type="ECO:0000256" key="5">
    <source>
        <dbReference type="ARBA" id="ARBA00023125"/>
    </source>
</evidence>
<gene>
    <name evidence="6" type="primary">nucS</name>
    <name evidence="9" type="ORF">DC3_29800</name>
</gene>
<keyword evidence="3 6" id="KW-0255">Endonuclease</keyword>
<dbReference type="EC" id="3.1.-.-" evidence="6"/>
<evidence type="ECO:0000256" key="1">
    <source>
        <dbReference type="ARBA" id="ARBA00022490"/>
    </source>
</evidence>
<accession>A0A511N3A9</accession>
<keyword evidence="2 6" id="KW-0540">Nuclease</keyword>